<accession>A0AC35TTL5</accession>
<protein>
    <submittedName>
        <fullName evidence="2">PAS domain-containing protein</fullName>
    </submittedName>
</protein>
<sequence>MDRRRESSRYAARDRRGKEADVFDLIKDEVPVVSETTATHVDRIALLRVCATLCKLRKSGQKLFKQDYMVKPHHTNNLDPSLFNETSLYSTLDGFVIVLDSEDTILYCTESVSFYLGVTQTDLVGNPMSDYCEHNDHNRLTSKIHKLKTFLPLVHKDRTEMEAMTIRMKTIISPRGRTLNLKSALFKSTITNVSCIRLDGGWLTLLYMSSEPAAVNGNNSTQATGTVKAVDEVKGQFTTRHTCDLKFSFVNENFANLFKRESKNIVGTSLYDYVFPDDANSVATAIKELFATGSAQTIYYRMATIENTGNVLWMMTVATTVKHTSKGQKGQYVICNHSFLGSQKEEESFFSPLPCNLEKSNIAEEIDIERADTGLKRKASYEKVLQYLLHDGSHSEIYLSEFRKSNRCSKVSDILEEGGRLGILEPTAYFEENEPNCPVPVRRRRVGRGGVRADSVPRTPAFTLFNEPIEEESDSNPAQLFPPTNSSPVSFDSGFSGDGEGSSSTNQPMSVPGSCSSQYMDYSPQVKREVDVLFGQQQPLFEPPTPTYTYSPKKSNLFMSNGSQECNGDIFNPSDSQQISFQQQPQPTNYAPYAVDVPVVFEEYRNQMPHDVTSGNVQSGQFGYENTDMYSFMPIADLRTNCLQNGNQGMMGYNECQENKPFYAKSSGFGHGLKSCKTMTNFNKEMFEVQPHHPTTSDNVDWNKKSNQDLLALAPYVSQDEVQQLDADSSFLDFFLPNEMMSDDRRYDFNSFASQ</sequence>
<name>A0AC35TTL5_9BILA</name>
<organism evidence="1 2">
    <name type="scientific">Rhabditophanes sp. KR3021</name>
    <dbReference type="NCBI Taxonomy" id="114890"/>
    <lineage>
        <taxon>Eukaryota</taxon>
        <taxon>Metazoa</taxon>
        <taxon>Ecdysozoa</taxon>
        <taxon>Nematoda</taxon>
        <taxon>Chromadorea</taxon>
        <taxon>Rhabditida</taxon>
        <taxon>Tylenchina</taxon>
        <taxon>Panagrolaimomorpha</taxon>
        <taxon>Strongyloidoidea</taxon>
        <taxon>Alloionematidae</taxon>
        <taxon>Rhabditophanes</taxon>
    </lineage>
</organism>
<evidence type="ECO:0000313" key="2">
    <source>
        <dbReference type="WBParaSite" id="RSKR_0000407800.1"/>
    </source>
</evidence>
<evidence type="ECO:0000313" key="1">
    <source>
        <dbReference type="Proteomes" id="UP000095286"/>
    </source>
</evidence>
<reference evidence="2" key="1">
    <citation type="submission" date="2016-11" db="UniProtKB">
        <authorList>
            <consortium name="WormBaseParasite"/>
        </authorList>
    </citation>
    <scope>IDENTIFICATION</scope>
    <source>
        <strain evidence="2">KR3021</strain>
    </source>
</reference>
<dbReference type="Proteomes" id="UP000095286">
    <property type="component" value="Unplaced"/>
</dbReference>
<proteinExistence type="predicted"/>
<dbReference type="WBParaSite" id="RSKR_0000407800.1">
    <property type="protein sequence ID" value="RSKR_0000407800.1"/>
    <property type="gene ID" value="RSKR_0000407800"/>
</dbReference>